<name>A0A4Z2E313_9TELE</name>
<dbReference type="Proteomes" id="UP000314294">
    <property type="component" value="Unassembled WGS sequence"/>
</dbReference>
<dbReference type="AlphaFoldDB" id="A0A4Z2E313"/>
<accession>A0A4Z2E313</accession>
<proteinExistence type="predicted"/>
<feature type="region of interest" description="Disordered" evidence="1">
    <location>
        <begin position="97"/>
        <end position="123"/>
    </location>
</feature>
<keyword evidence="2" id="KW-0732">Signal</keyword>
<gene>
    <name evidence="3" type="ORF">EYF80_066772</name>
</gene>
<protein>
    <submittedName>
        <fullName evidence="3">Uncharacterized protein</fullName>
    </submittedName>
</protein>
<keyword evidence="4" id="KW-1185">Reference proteome</keyword>
<evidence type="ECO:0000256" key="2">
    <source>
        <dbReference type="SAM" id="SignalP"/>
    </source>
</evidence>
<sequence>MLHLLSAILCNVIYKLQCSRPTPPGLARVAWSVQKEANEVAAAAGRLIIVPSWLQLTGASVLWTEEVVTGSQTSCTQQRKRQPLELLARVLVEGRPAAPSSGLPLQTGARQWDSGKKSMRQSPKETTIEGLRVLVIY</sequence>
<organism evidence="3 4">
    <name type="scientific">Liparis tanakae</name>
    <name type="common">Tanaka's snailfish</name>
    <dbReference type="NCBI Taxonomy" id="230148"/>
    <lineage>
        <taxon>Eukaryota</taxon>
        <taxon>Metazoa</taxon>
        <taxon>Chordata</taxon>
        <taxon>Craniata</taxon>
        <taxon>Vertebrata</taxon>
        <taxon>Euteleostomi</taxon>
        <taxon>Actinopterygii</taxon>
        <taxon>Neopterygii</taxon>
        <taxon>Teleostei</taxon>
        <taxon>Neoteleostei</taxon>
        <taxon>Acanthomorphata</taxon>
        <taxon>Eupercaria</taxon>
        <taxon>Perciformes</taxon>
        <taxon>Cottioidei</taxon>
        <taxon>Cottales</taxon>
        <taxon>Liparidae</taxon>
        <taxon>Liparis</taxon>
    </lineage>
</organism>
<dbReference type="EMBL" id="SRLO01019732">
    <property type="protein sequence ID" value="TNN23111.1"/>
    <property type="molecule type" value="Genomic_DNA"/>
</dbReference>
<evidence type="ECO:0000256" key="1">
    <source>
        <dbReference type="SAM" id="MobiDB-lite"/>
    </source>
</evidence>
<evidence type="ECO:0000313" key="4">
    <source>
        <dbReference type="Proteomes" id="UP000314294"/>
    </source>
</evidence>
<reference evidence="3 4" key="1">
    <citation type="submission" date="2019-03" db="EMBL/GenBank/DDBJ databases">
        <title>First draft genome of Liparis tanakae, snailfish: a comprehensive survey of snailfish specific genes.</title>
        <authorList>
            <person name="Kim W."/>
            <person name="Song I."/>
            <person name="Jeong J.-H."/>
            <person name="Kim D."/>
            <person name="Kim S."/>
            <person name="Ryu S."/>
            <person name="Song J.Y."/>
            <person name="Lee S.K."/>
        </authorList>
    </citation>
    <scope>NUCLEOTIDE SEQUENCE [LARGE SCALE GENOMIC DNA]</scope>
    <source>
        <tissue evidence="3">Muscle</tissue>
    </source>
</reference>
<evidence type="ECO:0000313" key="3">
    <source>
        <dbReference type="EMBL" id="TNN23111.1"/>
    </source>
</evidence>
<feature type="chain" id="PRO_5021336326" evidence="2">
    <location>
        <begin position="19"/>
        <end position="137"/>
    </location>
</feature>
<feature type="signal peptide" evidence="2">
    <location>
        <begin position="1"/>
        <end position="18"/>
    </location>
</feature>
<comment type="caution">
    <text evidence="3">The sequence shown here is derived from an EMBL/GenBank/DDBJ whole genome shotgun (WGS) entry which is preliminary data.</text>
</comment>